<protein>
    <submittedName>
        <fullName evidence="2">Uncharacterized protein</fullName>
    </submittedName>
</protein>
<feature type="region of interest" description="Disordered" evidence="1">
    <location>
        <begin position="104"/>
        <end position="127"/>
    </location>
</feature>
<sequence length="127" mass="13687">MTAYDVTAPGLLELGARRKVQPVAAWPSRGSLVIARPGPGGVFSDVIGCSPRNIIDGYPVCGGLSSYRGWPLEITFSGKDLCRYDELLAGARTLFDRFYLDETDRSPGLSEQRWSPAARPISAVSAP</sequence>
<comment type="caution">
    <text evidence="2">The sequence shown here is derived from an EMBL/GenBank/DDBJ whole genome shotgun (WGS) entry which is preliminary data.</text>
</comment>
<evidence type="ECO:0000313" key="2">
    <source>
        <dbReference type="EMBL" id="PVM83388.1"/>
    </source>
</evidence>
<evidence type="ECO:0000256" key="1">
    <source>
        <dbReference type="SAM" id="MobiDB-lite"/>
    </source>
</evidence>
<organism evidence="2 3">
    <name type="scientific">Caulobacter endophyticus</name>
    <dbReference type="NCBI Taxonomy" id="2172652"/>
    <lineage>
        <taxon>Bacteria</taxon>
        <taxon>Pseudomonadati</taxon>
        <taxon>Pseudomonadota</taxon>
        <taxon>Alphaproteobacteria</taxon>
        <taxon>Caulobacterales</taxon>
        <taxon>Caulobacteraceae</taxon>
        <taxon>Caulobacter</taxon>
    </lineage>
</organism>
<dbReference type="EMBL" id="QDKQ01000069">
    <property type="protein sequence ID" value="PVM83388.1"/>
    <property type="molecule type" value="Genomic_DNA"/>
</dbReference>
<keyword evidence="3" id="KW-1185">Reference proteome</keyword>
<dbReference type="AlphaFoldDB" id="A0A2T9JI82"/>
<dbReference type="Proteomes" id="UP000245073">
    <property type="component" value="Unassembled WGS sequence"/>
</dbReference>
<evidence type="ECO:0000313" key="3">
    <source>
        <dbReference type="Proteomes" id="UP000245073"/>
    </source>
</evidence>
<proteinExistence type="predicted"/>
<dbReference type="RefSeq" id="WP_109102739.1">
    <property type="nucleotide sequence ID" value="NZ_QDKQ01000069.1"/>
</dbReference>
<gene>
    <name evidence="2" type="ORF">DDF67_20830</name>
</gene>
<reference evidence="2 3" key="1">
    <citation type="submission" date="2018-04" db="EMBL/GenBank/DDBJ databases">
        <title>The genome sequence of Caulobacter sp. 744.</title>
        <authorList>
            <person name="Gao J."/>
            <person name="Sun J."/>
        </authorList>
    </citation>
    <scope>NUCLEOTIDE SEQUENCE [LARGE SCALE GENOMIC DNA]</scope>
    <source>
        <strain evidence="2 3">774</strain>
    </source>
</reference>
<name>A0A2T9JI82_9CAUL</name>
<accession>A0A2T9JI82</accession>
<dbReference type="OrthoDB" id="9998354at2"/>